<dbReference type="InterPro" id="IPR009826">
    <property type="entry name" value="DNA_circ_N"/>
</dbReference>
<feature type="domain" description="DNA circulation N-terminal" evidence="1">
    <location>
        <begin position="9"/>
        <end position="93"/>
    </location>
</feature>
<comment type="caution">
    <text evidence="2">The sequence shown here is derived from an EMBL/GenBank/DDBJ whole genome shotgun (WGS) entry which is preliminary data.</text>
</comment>
<name>A0AAW8CRQ6_9PAST</name>
<evidence type="ECO:0000313" key="2">
    <source>
        <dbReference type="EMBL" id="MDP8187723.1"/>
    </source>
</evidence>
<evidence type="ECO:0000313" key="3">
    <source>
        <dbReference type="Proteomes" id="UP001230466"/>
    </source>
</evidence>
<dbReference type="Proteomes" id="UP001230466">
    <property type="component" value="Unassembled WGS sequence"/>
</dbReference>
<protein>
    <submittedName>
        <fullName evidence="2">DNA circularization N-terminal domain-containing protein</fullName>
    </submittedName>
</protein>
<dbReference type="EMBL" id="JASAYJ010000018">
    <property type="protein sequence ID" value="MDP8187723.1"/>
    <property type="molecule type" value="Genomic_DNA"/>
</dbReference>
<reference evidence="2" key="1">
    <citation type="journal article" date="2023" name="Front. Microbiol.">
        <title>Phylogeography and host specificity of Pasteurellaceae pathogenic to sea-farmed fish in the north-east Atlantic.</title>
        <authorList>
            <person name="Gulla S."/>
            <person name="Colquhoun D.J."/>
            <person name="Olsen A.B."/>
            <person name="Spilsberg B."/>
            <person name="Lagesen K."/>
            <person name="Aakesson C.P."/>
            <person name="Strom S."/>
            <person name="Manji F."/>
            <person name="Birkbeck T.H."/>
            <person name="Nilsen H.K."/>
        </authorList>
    </citation>
    <scope>NUCLEOTIDE SEQUENCE</scope>
    <source>
        <strain evidence="2">VIB1234</strain>
    </source>
</reference>
<evidence type="ECO:0000259" key="1">
    <source>
        <dbReference type="Pfam" id="PF07157"/>
    </source>
</evidence>
<organism evidence="2 3">
    <name type="scientific">Pasteurella atlantica</name>
    <dbReference type="NCBI Taxonomy" id="2827233"/>
    <lineage>
        <taxon>Bacteria</taxon>
        <taxon>Pseudomonadati</taxon>
        <taxon>Pseudomonadota</taxon>
        <taxon>Gammaproteobacteria</taxon>
        <taxon>Pasteurellales</taxon>
        <taxon>Pasteurellaceae</taxon>
        <taxon>Pasteurella</taxon>
    </lineage>
</organism>
<sequence length="459" mass="51601">MSGWTVPIQHASFKGVRFDVLSVDDTFEQALVEHSYPFINGADLECMGFNPENVTLKAILYGEGYFVDYQKFLNLMQDSSKGLLVHPVRGRMQDMVLYSARLSHEADNIDYVALDLSFKKTGKPQPIFVFHSVISKIDALLLQIEEFEDNLTALFASYMQIVSFAFNSKTRLLNVWGALFGCAKQVVELFDFAEDDFSLIKINDDFVSLDSIFNKSINKAEFKDSSTQAISVIHKIIESNITAISEQPCLTVISNFNDVCRAIDDVLKIPQQLVNFGNESVENKRTSLRSLSSSLSENDVKELTCAVHLSCSIALSKVVVNLFEQHSENLIPSEVEVITTALRLNLVKTLNVIRHLQNEMEKTSSLTAGQLNTANYSLSHKTGESIRNIASEIMELAILTINKKPPMIIKECKINGTLQQVSHLFYGDYRRSGELLKLNPQIRQPNFIKQGTLLNCYSK</sequence>
<dbReference type="AlphaFoldDB" id="A0AAW8CRQ6"/>
<proteinExistence type="predicted"/>
<gene>
    <name evidence="2" type="ORF">QJU78_08090</name>
</gene>
<dbReference type="RefSeq" id="WP_211598658.1">
    <property type="nucleotide sequence ID" value="NZ_JAGRQI010000017.1"/>
</dbReference>
<dbReference type="Pfam" id="PF07157">
    <property type="entry name" value="DNA_circ_N"/>
    <property type="match status" value="1"/>
</dbReference>
<accession>A0AAW8CRQ6</accession>